<dbReference type="PANTHER" id="PTHR34933:SF1">
    <property type="entry name" value="FLAGELLAR L-RING PROTEIN"/>
    <property type="match status" value="1"/>
</dbReference>
<evidence type="ECO:0000313" key="13">
    <source>
        <dbReference type="EMBL" id="MBR0562937.1"/>
    </source>
</evidence>
<feature type="chain" id="PRO_5042774217" description="Flagellar L-ring protein" evidence="12">
    <location>
        <begin position="17"/>
        <end position="249"/>
    </location>
</feature>
<dbReference type="EMBL" id="JAGQFT020000005">
    <property type="protein sequence ID" value="MBS7457200.1"/>
    <property type="molecule type" value="Genomic_DNA"/>
</dbReference>
<keyword evidence="13" id="KW-0969">Cilium</keyword>
<keyword evidence="13" id="KW-0282">Flagellum</keyword>
<comment type="subcellular location">
    <subcellularLocation>
        <location evidence="11">Cell outer membrane</location>
        <topology evidence="11">Lipid-anchor</topology>
    </subcellularLocation>
    <subcellularLocation>
        <location evidence="11">Bacterial flagellum basal body</location>
    </subcellularLocation>
    <subcellularLocation>
        <location evidence="2">Membrane</location>
        <topology evidence="2">Lipid-anchor</topology>
    </subcellularLocation>
</comment>
<keyword evidence="15" id="KW-1185">Reference proteome</keyword>
<keyword evidence="7" id="KW-0564">Palmitate</keyword>
<keyword evidence="6 11" id="KW-0472">Membrane</keyword>
<dbReference type="Proteomes" id="UP000675747">
    <property type="component" value="Unassembled WGS sequence"/>
</dbReference>
<evidence type="ECO:0000256" key="11">
    <source>
        <dbReference type="HAMAP-Rule" id="MF_00415"/>
    </source>
</evidence>
<evidence type="ECO:0000256" key="3">
    <source>
        <dbReference type="ARBA" id="ARBA00006929"/>
    </source>
</evidence>
<evidence type="ECO:0000256" key="4">
    <source>
        <dbReference type="ARBA" id="ARBA00011439"/>
    </source>
</evidence>
<evidence type="ECO:0000256" key="12">
    <source>
        <dbReference type="SAM" id="SignalP"/>
    </source>
</evidence>
<evidence type="ECO:0000256" key="6">
    <source>
        <dbReference type="ARBA" id="ARBA00023136"/>
    </source>
</evidence>
<dbReference type="PANTHER" id="PTHR34933">
    <property type="entry name" value="FLAGELLAR L-RING PROTEIN"/>
    <property type="match status" value="1"/>
</dbReference>
<name>A0A8J7VU31_9GAMM</name>
<organism evidence="13">
    <name type="scientific">Coralloluteibacterium stylophorae</name>
    <dbReference type="NCBI Taxonomy" id="1776034"/>
    <lineage>
        <taxon>Bacteria</taxon>
        <taxon>Pseudomonadati</taxon>
        <taxon>Pseudomonadota</taxon>
        <taxon>Gammaproteobacteria</taxon>
        <taxon>Lysobacterales</taxon>
        <taxon>Lysobacteraceae</taxon>
        <taxon>Coralloluteibacterium</taxon>
    </lineage>
</organism>
<keyword evidence="8 11" id="KW-0975">Bacterial flagellum</keyword>
<keyword evidence="9 11" id="KW-0998">Cell outer membrane</keyword>
<dbReference type="InterPro" id="IPR000527">
    <property type="entry name" value="Flag_Lring"/>
</dbReference>
<dbReference type="RefSeq" id="WP_211926860.1">
    <property type="nucleotide sequence ID" value="NZ_JAGQFT020000005.1"/>
</dbReference>
<comment type="subunit">
    <text evidence="4 11">The basal body constitutes a major portion of the flagellar organelle and consists of four rings (L,P,S, and M) mounted on a central rod.</text>
</comment>
<dbReference type="HAMAP" id="MF_00415">
    <property type="entry name" value="FlgH"/>
    <property type="match status" value="1"/>
</dbReference>
<dbReference type="EMBL" id="JAGQFT010000085">
    <property type="protein sequence ID" value="MBR0562937.1"/>
    <property type="molecule type" value="Genomic_DNA"/>
</dbReference>
<comment type="function">
    <text evidence="1 11">Assembles around the rod to form the L-ring and probably protects the motor/basal body from shearing forces during rotation.</text>
</comment>
<accession>A0A8J7VU31</accession>
<dbReference type="NCBIfam" id="NF001304">
    <property type="entry name" value="PRK00249.1-4"/>
    <property type="match status" value="1"/>
</dbReference>
<evidence type="ECO:0000256" key="2">
    <source>
        <dbReference type="ARBA" id="ARBA00004635"/>
    </source>
</evidence>
<sequence length="249" mass="25450">MRLLPASLALAAAALAGCASYPGDVRPYPSIAPAGYAASPYGQAAGAPAAAASGSYLAQPVAPVSQANPGGIWREGPGLRLFSDSKARDIGDLLTIELTERTNATSTANTAVSKSSGVSLSAPSVFGAPLTMNGRDLLSADIEGGRDFSGTGDSRQSNSLSGSITVTVVDRLPNGNLVVQGSKQMRLNQGDELVQIQGVIRPVDIASDNSVPSSRVGEARIVYGGRGTLARSNAMGWLAQFFNSPVTPF</sequence>
<dbReference type="PROSITE" id="PS51257">
    <property type="entry name" value="PROKAR_LIPOPROTEIN"/>
    <property type="match status" value="1"/>
</dbReference>
<comment type="caution">
    <text evidence="13">The sequence shown here is derived from an EMBL/GenBank/DDBJ whole genome shotgun (WGS) entry which is preliminary data.</text>
</comment>
<dbReference type="GO" id="GO:0003774">
    <property type="term" value="F:cytoskeletal motor activity"/>
    <property type="evidence" value="ECO:0007669"/>
    <property type="project" value="InterPro"/>
</dbReference>
<keyword evidence="10 11" id="KW-0449">Lipoprotein</keyword>
<evidence type="ECO:0000256" key="1">
    <source>
        <dbReference type="ARBA" id="ARBA00002591"/>
    </source>
</evidence>
<comment type="similarity">
    <text evidence="3 11">Belongs to the FlgH family.</text>
</comment>
<keyword evidence="13" id="KW-0966">Cell projection</keyword>
<dbReference type="AlphaFoldDB" id="A0A8J7VU31"/>
<evidence type="ECO:0000313" key="14">
    <source>
        <dbReference type="EMBL" id="MBS7457200.1"/>
    </source>
</evidence>
<evidence type="ECO:0000256" key="8">
    <source>
        <dbReference type="ARBA" id="ARBA00023143"/>
    </source>
</evidence>
<reference evidence="14 15" key="1">
    <citation type="journal article" date="2021" name="Microbiol. Resour. Announc.">
        <title>Draft Genome Sequence of Coralloluteibacterium stylophorae LMG 29479T.</title>
        <authorList>
            <person name="Karlyshev A.V."/>
            <person name="Kudryashova E.B."/>
            <person name="Ariskina E.V."/>
            <person name="Conroy A.P."/>
            <person name="Abidueva E.Y."/>
        </authorList>
    </citation>
    <scope>NUCLEOTIDE SEQUENCE [LARGE SCALE GENOMIC DNA]</scope>
    <source>
        <strain evidence="14 15">LMG 29479</strain>
    </source>
</reference>
<dbReference type="PRINTS" id="PR01008">
    <property type="entry name" value="FLGLRINGFLGH"/>
</dbReference>
<protein>
    <recommendedName>
        <fullName evidence="11">Flagellar L-ring protein</fullName>
    </recommendedName>
    <alternativeName>
        <fullName evidence="11">Basal body L-ring protein</fullName>
    </alternativeName>
</protein>
<dbReference type="GO" id="GO:0009279">
    <property type="term" value="C:cell outer membrane"/>
    <property type="evidence" value="ECO:0007669"/>
    <property type="project" value="UniProtKB-SubCell"/>
</dbReference>
<feature type="signal peptide" evidence="12">
    <location>
        <begin position="1"/>
        <end position="16"/>
    </location>
</feature>
<evidence type="ECO:0000256" key="10">
    <source>
        <dbReference type="ARBA" id="ARBA00023288"/>
    </source>
</evidence>
<dbReference type="GO" id="GO:0071973">
    <property type="term" value="P:bacterial-type flagellum-dependent cell motility"/>
    <property type="evidence" value="ECO:0007669"/>
    <property type="project" value="InterPro"/>
</dbReference>
<proteinExistence type="inferred from homology"/>
<keyword evidence="5 11" id="KW-0732">Signal</keyword>
<dbReference type="Pfam" id="PF02107">
    <property type="entry name" value="FlgH"/>
    <property type="match status" value="1"/>
</dbReference>
<dbReference type="GO" id="GO:0009427">
    <property type="term" value="C:bacterial-type flagellum basal body, distal rod, L ring"/>
    <property type="evidence" value="ECO:0007669"/>
    <property type="project" value="InterPro"/>
</dbReference>
<evidence type="ECO:0000256" key="9">
    <source>
        <dbReference type="ARBA" id="ARBA00023237"/>
    </source>
</evidence>
<evidence type="ECO:0000256" key="7">
    <source>
        <dbReference type="ARBA" id="ARBA00023139"/>
    </source>
</evidence>
<reference evidence="13" key="2">
    <citation type="submission" date="2021-04" db="EMBL/GenBank/DDBJ databases">
        <authorList>
            <person name="Karlyshev A.V."/>
        </authorList>
    </citation>
    <scope>NUCLEOTIDE SEQUENCE</scope>
    <source>
        <strain evidence="13">LMG 29479</strain>
    </source>
</reference>
<evidence type="ECO:0000313" key="15">
    <source>
        <dbReference type="Proteomes" id="UP000675747"/>
    </source>
</evidence>
<evidence type="ECO:0000256" key="5">
    <source>
        <dbReference type="ARBA" id="ARBA00022729"/>
    </source>
</evidence>
<gene>
    <name evidence="11 13" type="primary">flgH</name>
    <name evidence="14" type="ORF">KB893_008630</name>
    <name evidence="13" type="ORF">KB893_10475</name>
</gene>